<proteinExistence type="predicted"/>
<gene>
    <name evidence="2" type="ORF">IAA54_05090</name>
</gene>
<dbReference type="InterPro" id="IPR024301">
    <property type="entry name" value="Amidase_6"/>
</dbReference>
<feature type="domain" description="Putative amidase" evidence="1">
    <location>
        <begin position="7"/>
        <end position="147"/>
    </location>
</feature>
<sequence length="185" mass="20578">MLREQGYNRCAAVCYACEWAYSRNEKFYDFENIGGDCANFVSQCLLAGCCVMNFSKTNGWYYLDTNTRAPAWTSIRYMYDFLTTNTGPGPYAKEVPLSQLEIGDIVQLANEEGVYYHTALVTCASHGKILVTAHSSNAYMRPLSTYSFSAVRGLHILGCRQRTKADRALPCGEAETEANPDPDVG</sequence>
<dbReference type="PANTHER" id="PTHR40032:SF1">
    <property type="entry name" value="EXPORTED PROTEIN"/>
    <property type="match status" value="1"/>
</dbReference>
<dbReference type="Pfam" id="PF12671">
    <property type="entry name" value="Amidase_6"/>
    <property type="match status" value="1"/>
</dbReference>
<evidence type="ECO:0000313" key="2">
    <source>
        <dbReference type="EMBL" id="HIR57024.1"/>
    </source>
</evidence>
<dbReference type="Proteomes" id="UP000886785">
    <property type="component" value="Unassembled WGS sequence"/>
</dbReference>
<dbReference type="AlphaFoldDB" id="A0A9D1J1F3"/>
<reference evidence="2" key="1">
    <citation type="submission" date="2020-10" db="EMBL/GenBank/DDBJ databases">
        <authorList>
            <person name="Gilroy R."/>
        </authorList>
    </citation>
    <scope>NUCLEOTIDE SEQUENCE</scope>
    <source>
        <strain evidence="2">ChiSjej1B19-7085</strain>
    </source>
</reference>
<accession>A0A9D1J1F3</accession>
<evidence type="ECO:0000259" key="1">
    <source>
        <dbReference type="Pfam" id="PF12671"/>
    </source>
</evidence>
<evidence type="ECO:0000313" key="3">
    <source>
        <dbReference type="Proteomes" id="UP000886785"/>
    </source>
</evidence>
<name>A0A9D1J1F3_9FIRM</name>
<dbReference type="EMBL" id="DVHF01000057">
    <property type="protein sequence ID" value="HIR57024.1"/>
    <property type="molecule type" value="Genomic_DNA"/>
</dbReference>
<protein>
    <submittedName>
        <fullName evidence="2">Amidase domain-containing protein</fullName>
    </submittedName>
</protein>
<comment type="caution">
    <text evidence="2">The sequence shown here is derived from an EMBL/GenBank/DDBJ whole genome shotgun (WGS) entry which is preliminary data.</text>
</comment>
<organism evidence="2 3">
    <name type="scientific">Candidatus Gallacutalibacter pullicola</name>
    <dbReference type="NCBI Taxonomy" id="2840830"/>
    <lineage>
        <taxon>Bacteria</taxon>
        <taxon>Bacillati</taxon>
        <taxon>Bacillota</taxon>
        <taxon>Clostridia</taxon>
        <taxon>Eubacteriales</taxon>
        <taxon>Candidatus Gallacutalibacter</taxon>
    </lineage>
</organism>
<reference evidence="2" key="2">
    <citation type="journal article" date="2021" name="PeerJ">
        <title>Extensive microbial diversity within the chicken gut microbiome revealed by metagenomics and culture.</title>
        <authorList>
            <person name="Gilroy R."/>
            <person name="Ravi A."/>
            <person name="Getino M."/>
            <person name="Pursley I."/>
            <person name="Horton D.L."/>
            <person name="Alikhan N.F."/>
            <person name="Baker D."/>
            <person name="Gharbi K."/>
            <person name="Hall N."/>
            <person name="Watson M."/>
            <person name="Adriaenssens E.M."/>
            <person name="Foster-Nyarko E."/>
            <person name="Jarju S."/>
            <person name="Secka A."/>
            <person name="Antonio M."/>
            <person name="Oren A."/>
            <person name="Chaudhuri R.R."/>
            <person name="La Ragione R."/>
            <person name="Hildebrand F."/>
            <person name="Pallen M.J."/>
        </authorList>
    </citation>
    <scope>NUCLEOTIDE SEQUENCE</scope>
    <source>
        <strain evidence="2">ChiSjej1B19-7085</strain>
    </source>
</reference>
<dbReference type="PANTHER" id="PTHR40032">
    <property type="entry name" value="EXPORTED PROTEIN-RELATED"/>
    <property type="match status" value="1"/>
</dbReference>